<gene>
    <name evidence="1" type="ORF">SORBI_3001G369701</name>
</gene>
<sequence length="85" mass="9822">MHLPSLVRRDRPPSSQCSPPLCARPLVCPPHLVRVLVSRVQLSSVLWHYPAYLPGMCGCAAHLWRHPCYTWWRDLCEASMTRSKR</sequence>
<keyword evidence="2" id="KW-1185">Reference proteome</keyword>
<dbReference type="Proteomes" id="UP000000768">
    <property type="component" value="Chromosome 1"/>
</dbReference>
<protein>
    <submittedName>
        <fullName evidence="1">Uncharacterized protein</fullName>
    </submittedName>
</protein>
<reference evidence="1 2" key="1">
    <citation type="journal article" date="2009" name="Nature">
        <title>The Sorghum bicolor genome and the diversification of grasses.</title>
        <authorList>
            <person name="Paterson A.H."/>
            <person name="Bowers J.E."/>
            <person name="Bruggmann R."/>
            <person name="Dubchak I."/>
            <person name="Grimwood J."/>
            <person name="Gundlach H."/>
            <person name="Haberer G."/>
            <person name="Hellsten U."/>
            <person name="Mitros T."/>
            <person name="Poliakov A."/>
            <person name="Schmutz J."/>
            <person name="Spannagl M."/>
            <person name="Tang H."/>
            <person name="Wang X."/>
            <person name="Wicker T."/>
            <person name="Bharti A.K."/>
            <person name="Chapman J."/>
            <person name="Feltus F.A."/>
            <person name="Gowik U."/>
            <person name="Grigoriev I.V."/>
            <person name="Lyons E."/>
            <person name="Maher C.A."/>
            <person name="Martis M."/>
            <person name="Narechania A."/>
            <person name="Otillar R.P."/>
            <person name="Penning B.W."/>
            <person name="Salamov A.A."/>
            <person name="Wang Y."/>
            <person name="Zhang L."/>
            <person name="Carpita N.C."/>
            <person name="Freeling M."/>
            <person name="Gingle A.R."/>
            <person name="Hash C.T."/>
            <person name="Keller B."/>
            <person name="Klein P."/>
            <person name="Kresovich S."/>
            <person name="McCann M.C."/>
            <person name="Ming R."/>
            <person name="Peterson D.G."/>
            <person name="Mehboob-ur-Rahman"/>
            <person name="Ware D."/>
            <person name="Westhoff P."/>
            <person name="Mayer K.F."/>
            <person name="Messing J."/>
            <person name="Rokhsar D.S."/>
        </authorList>
    </citation>
    <scope>NUCLEOTIDE SEQUENCE [LARGE SCALE GENOMIC DNA]</scope>
    <source>
        <strain evidence="2">cv. BTx623</strain>
    </source>
</reference>
<dbReference type="Gramene" id="OQU92585">
    <property type="protein sequence ID" value="OQU92585"/>
    <property type="gene ID" value="SORBI_3001G369701"/>
</dbReference>
<name>A0A1Z5SA24_SORBI</name>
<evidence type="ECO:0000313" key="2">
    <source>
        <dbReference type="Proteomes" id="UP000000768"/>
    </source>
</evidence>
<organism evidence="1 2">
    <name type="scientific">Sorghum bicolor</name>
    <name type="common">Sorghum</name>
    <name type="synonym">Sorghum vulgare</name>
    <dbReference type="NCBI Taxonomy" id="4558"/>
    <lineage>
        <taxon>Eukaryota</taxon>
        <taxon>Viridiplantae</taxon>
        <taxon>Streptophyta</taxon>
        <taxon>Embryophyta</taxon>
        <taxon>Tracheophyta</taxon>
        <taxon>Spermatophyta</taxon>
        <taxon>Magnoliopsida</taxon>
        <taxon>Liliopsida</taxon>
        <taxon>Poales</taxon>
        <taxon>Poaceae</taxon>
        <taxon>PACMAD clade</taxon>
        <taxon>Panicoideae</taxon>
        <taxon>Andropogonodae</taxon>
        <taxon>Andropogoneae</taxon>
        <taxon>Sorghinae</taxon>
        <taxon>Sorghum</taxon>
    </lineage>
</organism>
<accession>A0A1Z5SA24</accession>
<reference evidence="2" key="2">
    <citation type="journal article" date="2018" name="Plant J.">
        <title>The Sorghum bicolor reference genome: improved assembly, gene annotations, a transcriptome atlas, and signatures of genome organization.</title>
        <authorList>
            <person name="McCormick R.F."/>
            <person name="Truong S.K."/>
            <person name="Sreedasyam A."/>
            <person name="Jenkins J."/>
            <person name="Shu S."/>
            <person name="Sims D."/>
            <person name="Kennedy M."/>
            <person name="Amirebrahimi M."/>
            <person name="Weers B.D."/>
            <person name="McKinley B."/>
            <person name="Mattison A."/>
            <person name="Morishige D.T."/>
            <person name="Grimwood J."/>
            <person name="Schmutz J."/>
            <person name="Mullet J.E."/>
        </authorList>
    </citation>
    <scope>NUCLEOTIDE SEQUENCE [LARGE SCALE GENOMIC DNA]</scope>
    <source>
        <strain evidence="2">cv. BTx623</strain>
    </source>
</reference>
<dbReference type="EMBL" id="CM000760">
    <property type="protein sequence ID" value="OQU92585.1"/>
    <property type="molecule type" value="Genomic_DNA"/>
</dbReference>
<proteinExistence type="predicted"/>
<evidence type="ECO:0000313" key="1">
    <source>
        <dbReference type="EMBL" id="OQU92585.1"/>
    </source>
</evidence>
<dbReference type="InParanoid" id="A0A1Z5SA24"/>
<dbReference type="AlphaFoldDB" id="A0A1Z5SA24"/>